<feature type="compositionally biased region" description="Polar residues" evidence="1">
    <location>
        <begin position="37"/>
        <end position="51"/>
    </location>
</feature>
<dbReference type="PANTHER" id="PTHR43649">
    <property type="entry name" value="ARABINOSE-BINDING PROTEIN-RELATED"/>
    <property type="match status" value="1"/>
</dbReference>
<dbReference type="SUPFAM" id="SSF53850">
    <property type="entry name" value="Periplasmic binding protein-like II"/>
    <property type="match status" value="1"/>
</dbReference>
<evidence type="ECO:0000259" key="3">
    <source>
        <dbReference type="Pfam" id="PF12010"/>
    </source>
</evidence>
<keyword evidence="5" id="KW-1185">Reference proteome</keyword>
<sequence>MKAKMFIAAALVMVLFLMAACSGNNGSTGTNGNTSGKPSPSSSETAGTSNPDAAVPDPVTLKFMLFGDKPADMDKVLAKFEEVSKDSINTKIEFEYNTPQDHRQKMQLKMSTGEAVDVMFDAGWMNLYNHVSLGYYAELDKYFNNDEYPGLKAAFPAEFVEANKINGHLYTIPLTYYYTDLNVISIRKDIREELGLGPITTLEELEVYLQQVQEKKPDYTPLALGGRGFHKLFTPSENGRTDIRLAAVGSDSFTGGIPFSVALSEDGKKVIGAATLGDPDSEFASFPAPFNTHDSIYGHFQKRVDWSKYINKDALAPATGVVSDKGGAGEGTIGGISRDRQKLQEAYGTGLDIEPFVYESEDARNMKPGAIRTDFRANNSVVIPASSKNIDRTMKFFDWLFSSKANHDLFELGIEGEHWVADGDNGYKTTANTTKYQFQPYELTWNPSLSRLNSDQDPATMNYLQYALDNKNYFQIALSGFIFDSKPVATELAKIKPKFDEVEQILKVGYEKNWLEMAQSLNKQMRDSGLETVRAEVLKQVQAYLDAGGK</sequence>
<dbReference type="Pfam" id="PF12010">
    <property type="entry name" value="DUF3502"/>
    <property type="match status" value="1"/>
</dbReference>
<dbReference type="PROSITE" id="PS51257">
    <property type="entry name" value="PROKAR_LIPOPROTEIN"/>
    <property type="match status" value="1"/>
</dbReference>
<proteinExistence type="predicted"/>
<gene>
    <name evidence="4" type="ORF">SAMN04487969_113141</name>
</gene>
<dbReference type="AlphaFoldDB" id="A0A1I2FVZ0"/>
<organism evidence="4 5">
    <name type="scientific">Paenibacillus algorifonticola</name>
    <dbReference type="NCBI Taxonomy" id="684063"/>
    <lineage>
        <taxon>Bacteria</taxon>
        <taxon>Bacillati</taxon>
        <taxon>Bacillota</taxon>
        <taxon>Bacilli</taxon>
        <taxon>Bacillales</taxon>
        <taxon>Paenibacillaceae</taxon>
        <taxon>Paenibacillus</taxon>
    </lineage>
</organism>
<dbReference type="Gene3D" id="3.40.190.10">
    <property type="entry name" value="Periplasmic binding protein-like II"/>
    <property type="match status" value="3"/>
</dbReference>
<name>A0A1I2FVZ0_9BACL</name>
<feature type="signal peptide" evidence="2">
    <location>
        <begin position="1"/>
        <end position="19"/>
    </location>
</feature>
<evidence type="ECO:0000256" key="2">
    <source>
        <dbReference type="SAM" id="SignalP"/>
    </source>
</evidence>
<dbReference type="InterPro" id="IPR022627">
    <property type="entry name" value="DUF3502"/>
</dbReference>
<feature type="domain" description="DUF3502" evidence="3">
    <location>
        <begin position="478"/>
        <end position="545"/>
    </location>
</feature>
<protein>
    <submittedName>
        <fullName evidence="4">Extracellular solute-binding protein</fullName>
    </submittedName>
</protein>
<feature type="region of interest" description="Disordered" evidence="1">
    <location>
        <begin position="28"/>
        <end position="54"/>
    </location>
</feature>
<feature type="chain" id="PRO_5038575944" evidence="2">
    <location>
        <begin position="20"/>
        <end position="550"/>
    </location>
</feature>
<dbReference type="PANTHER" id="PTHR43649:SF17">
    <property type="entry name" value="ABC TRANSPORTER SOLUTE BINDING PROTEIN-SUGAR TRANSPORT"/>
    <property type="match status" value="1"/>
</dbReference>
<evidence type="ECO:0000313" key="5">
    <source>
        <dbReference type="Proteomes" id="UP000183410"/>
    </source>
</evidence>
<dbReference type="InterPro" id="IPR050490">
    <property type="entry name" value="Bact_solute-bd_prot1"/>
</dbReference>
<evidence type="ECO:0000256" key="1">
    <source>
        <dbReference type="SAM" id="MobiDB-lite"/>
    </source>
</evidence>
<dbReference type="RefSeq" id="WP_046232830.1">
    <property type="nucleotide sequence ID" value="NZ_FONN01000013.1"/>
</dbReference>
<dbReference type="EMBL" id="FONN01000013">
    <property type="protein sequence ID" value="SFF08917.1"/>
    <property type="molecule type" value="Genomic_DNA"/>
</dbReference>
<dbReference type="Proteomes" id="UP000183410">
    <property type="component" value="Unassembled WGS sequence"/>
</dbReference>
<keyword evidence="2" id="KW-0732">Signal</keyword>
<evidence type="ECO:0000313" key="4">
    <source>
        <dbReference type="EMBL" id="SFF08917.1"/>
    </source>
</evidence>
<dbReference type="Pfam" id="PF01547">
    <property type="entry name" value="SBP_bac_1"/>
    <property type="match status" value="1"/>
</dbReference>
<reference evidence="5" key="1">
    <citation type="submission" date="2016-10" db="EMBL/GenBank/DDBJ databases">
        <authorList>
            <person name="Varghese N."/>
            <person name="Submissions S."/>
        </authorList>
    </citation>
    <scope>NUCLEOTIDE SEQUENCE [LARGE SCALE GENOMIC DNA]</scope>
    <source>
        <strain evidence="5">CGMCC 1.10223</strain>
    </source>
</reference>
<dbReference type="OrthoDB" id="4349943at2"/>
<accession>A0A1I2FVZ0</accession>
<dbReference type="InterPro" id="IPR006059">
    <property type="entry name" value="SBP"/>
</dbReference>